<dbReference type="Proteomes" id="UP000521943">
    <property type="component" value="Unassembled WGS sequence"/>
</dbReference>
<dbReference type="EMBL" id="JACGCI010000087">
    <property type="protein sequence ID" value="KAF6746901.1"/>
    <property type="molecule type" value="Genomic_DNA"/>
</dbReference>
<gene>
    <name evidence="1" type="ORF">DFP72DRAFT_921489</name>
</gene>
<keyword evidence="2" id="KW-1185">Reference proteome</keyword>
<accession>A0A8H6LZL8</accession>
<name>A0A8H6LZL8_9AGAR</name>
<organism evidence="1 2">
    <name type="scientific">Ephemerocybe angulata</name>
    <dbReference type="NCBI Taxonomy" id="980116"/>
    <lineage>
        <taxon>Eukaryota</taxon>
        <taxon>Fungi</taxon>
        <taxon>Dikarya</taxon>
        <taxon>Basidiomycota</taxon>
        <taxon>Agaricomycotina</taxon>
        <taxon>Agaricomycetes</taxon>
        <taxon>Agaricomycetidae</taxon>
        <taxon>Agaricales</taxon>
        <taxon>Agaricineae</taxon>
        <taxon>Psathyrellaceae</taxon>
        <taxon>Ephemerocybe</taxon>
    </lineage>
</organism>
<dbReference type="OrthoDB" id="3054336at2759"/>
<reference evidence="1 2" key="1">
    <citation type="submission" date="2020-07" db="EMBL/GenBank/DDBJ databases">
        <title>Comparative genomics of pyrophilous fungi reveals a link between fire events and developmental genes.</title>
        <authorList>
            <consortium name="DOE Joint Genome Institute"/>
            <person name="Steindorff A.S."/>
            <person name="Carver A."/>
            <person name="Calhoun S."/>
            <person name="Stillman K."/>
            <person name="Liu H."/>
            <person name="Lipzen A."/>
            <person name="Pangilinan J."/>
            <person name="Labutti K."/>
            <person name="Bruns T.D."/>
            <person name="Grigoriev I.V."/>
        </authorList>
    </citation>
    <scope>NUCLEOTIDE SEQUENCE [LARGE SCALE GENOMIC DNA]</scope>
    <source>
        <strain evidence="1 2">CBS 144469</strain>
    </source>
</reference>
<protein>
    <submittedName>
        <fullName evidence="1">Uncharacterized protein</fullName>
    </submittedName>
</protein>
<dbReference type="AlphaFoldDB" id="A0A8H6LZL8"/>
<proteinExistence type="predicted"/>
<evidence type="ECO:0000313" key="1">
    <source>
        <dbReference type="EMBL" id="KAF6746901.1"/>
    </source>
</evidence>
<comment type="caution">
    <text evidence="1">The sequence shown here is derived from an EMBL/GenBank/DDBJ whole genome shotgun (WGS) entry which is preliminary data.</text>
</comment>
<evidence type="ECO:0000313" key="2">
    <source>
        <dbReference type="Proteomes" id="UP000521943"/>
    </source>
</evidence>
<sequence length="83" mass="9136">MFQEDESLNESSALLPSRKDGLTIHNKSEREKPRIGVFSAVFIIFNRIIGTGIFATPSMILGLSGSVGLSLYDIQARYRSACL</sequence>
<dbReference type="Gene3D" id="1.20.1740.10">
    <property type="entry name" value="Amino acid/polyamine transporter I"/>
    <property type="match status" value="1"/>
</dbReference>